<evidence type="ECO:0000313" key="3">
    <source>
        <dbReference type="Proteomes" id="UP000515237"/>
    </source>
</evidence>
<reference evidence="2 3" key="1">
    <citation type="journal article" date="2018" name="Int. J. Syst. Evol. Microbiol.">
        <title>Adhaeribacter swui sp. nov., isolated from wet mud.</title>
        <authorList>
            <person name="Kim D.U."/>
            <person name="Kim K.W."/>
            <person name="Kang M.S."/>
            <person name="Kim J.Y."/>
            <person name="Jang J.H."/>
            <person name="Kim M.K."/>
        </authorList>
    </citation>
    <scope>NUCLEOTIDE SEQUENCE [LARGE SCALE GENOMIC DNA]</scope>
    <source>
        <strain evidence="2 3">KCTC 52873</strain>
    </source>
</reference>
<sequence>MEIYKLDQNLTLYGFPVETFPNHIEAAFDKLISMLPVDPSRPYYGISQCTPAGMVYVAAAPLQPQDNPEPYGLNKYLMEQGDYLAIRVSEWRTKTHTIKSIFENLVADPRCDTNKPCVEIYLNDDEMLCLVKTKFNPESSAHAVAQEAISTFNETALTLQQQFAAFEDDVINQVPFTSSWTAGQVAEHLIISNMGFVEILTGPATETNRPPDELINRMKADFLNVNLKIEAADSVWPQNRVFQKEELLQSFQEVQQLISKAIVSLDLSKTCLAFKIPVYGYLTRLEAVYFVIYHTQRHINQLKKIHWALAKEPV</sequence>
<dbReference type="EMBL" id="CP055156">
    <property type="protein sequence ID" value="QNF33979.1"/>
    <property type="molecule type" value="Genomic_DNA"/>
</dbReference>
<keyword evidence="3" id="KW-1185">Reference proteome</keyword>
<evidence type="ECO:0000259" key="1">
    <source>
        <dbReference type="Pfam" id="PF12867"/>
    </source>
</evidence>
<protein>
    <submittedName>
        <fullName evidence="2">DinB family protein</fullName>
    </submittedName>
</protein>
<dbReference type="Proteomes" id="UP000515237">
    <property type="component" value="Chromosome"/>
</dbReference>
<dbReference type="InterPro" id="IPR024775">
    <property type="entry name" value="DinB-like"/>
</dbReference>
<dbReference type="KEGG" id="aswu:HUW51_15070"/>
<dbReference type="AlphaFoldDB" id="A0A7G7G9Z5"/>
<name>A0A7G7G9Z5_9BACT</name>
<dbReference type="SUPFAM" id="SSF109854">
    <property type="entry name" value="DinB/YfiT-like putative metalloenzymes"/>
    <property type="match status" value="1"/>
</dbReference>
<feature type="domain" description="DinB-like" evidence="1">
    <location>
        <begin position="159"/>
        <end position="302"/>
    </location>
</feature>
<dbReference type="InterPro" id="IPR034660">
    <property type="entry name" value="DinB/YfiT-like"/>
</dbReference>
<dbReference type="RefSeq" id="WP_185270461.1">
    <property type="nucleotide sequence ID" value="NZ_CP055156.1"/>
</dbReference>
<gene>
    <name evidence="2" type="ORF">HUW51_15070</name>
</gene>
<dbReference type="Pfam" id="PF12867">
    <property type="entry name" value="DinB_2"/>
    <property type="match status" value="1"/>
</dbReference>
<evidence type="ECO:0000313" key="2">
    <source>
        <dbReference type="EMBL" id="QNF33979.1"/>
    </source>
</evidence>
<proteinExistence type="predicted"/>
<accession>A0A7G7G9Z5</accession>
<organism evidence="2 3">
    <name type="scientific">Adhaeribacter swui</name>
    <dbReference type="NCBI Taxonomy" id="2086471"/>
    <lineage>
        <taxon>Bacteria</taxon>
        <taxon>Pseudomonadati</taxon>
        <taxon>Bacteroidota</taxon>
        <taxon>Cytophagia</taxon>
        <taxon>Cytophagales</taxon>
        <taxon>Hymenobacteraceae</taxon>
        <taxon>Adhaeribacter</taxon>
    </lineage>
</organism>
<dbReference type="Gene3D" id="1.20.120.450">
    <property type="entry name" value="dinb family like domain"/>
    <property type="match status" value="1"/>
</dbReference>